<proteinExistence type="predicted"/>
<name>A0A2P2LMP9_RHIMU</name>
<reference evidence="1" key="1">
    <citation type="submission" date="2018-02" db="EMBL/GenBank/DDBJ databases">
        <title>Rhizophora mucronata_Transcriptome.</title>
        <authorList>
            <person name="Meera S.P."/>
            <person name="Sreeshan A."/>
            <person name="Augustine A."/>
        </authorList>
    </citation>
    <scope>NUCLEOTIDE SEQUENCE</scope>
    <source>
        <tissue evidence="1">Leaf</tissue>
    </source>
</reference>
<sequence>MPAFMHTEIIFTNLYLQRVLCTFRFLGKPNWDYPYPPDNPERMALSLHSSNLTQPYDRFSREKAGPELWA</sequence>
<dbReference type="EMBL" id="GGEC01038777">
    <property type="protein sequence ID" value="MBX19261.1"/>
    <property type="molecule type" value="Transcribed_RNA"/>
</dbReference>
<dbReference type="AlphaFoldDB" id="A0A2P2LMP9"/>
<accession>A0A2P2LMP9</accession>
<protein>
    <submittedName>
        <fullName evidence="1">Uncharacterized protein</fullName>
    </submittedName>
</protein>
<evidence type="ECO:0000313" key="1">
    <source>
        <dbReference type="EMBL" id="MBX19261.1"/>
    </source>
</evidence>
<organism evidence="1">
    <name type="scientific">Rhizophora mucronata</name>
    <name type="common">Asiatic mangrove</name>
    <dbReference type="NCBI Taxonomy" id="61149"/>
    <lineage>
        <taxon>Eukaryota</taxon>
        <taxon>Viridiplantae</taxon>
        <taxon>Streptophyta</taxon>
        <taxon>Embryophyta</taxon>
        <taxon>Tracheophyta</taxon>
        <taxon>Spermatophyta</taxon>
        <taxon>Magnoliopsida</taxon>
        <taxon>eudicotyledons</taxon>
        <taxon>Gunneridae</taxon>
        <taxon>Pentapetalae</taxon>
        <taxon>rosids</taxon>
        <taxon>fabids</taxon>
        <taxon>Malpighiales</taxon>
        <taxon>Rhizophoraceae</taxon>
        <taxon>Rhizophora</taxon>
    </lineage>
</organism>